<dbReference type="SUPFAM" id="SSF54637">
    <property type="entry name" value="Thioesterase/thiol ester dehydrase-isomerase"/>
    <property type="match status" value="1"/>
</dbReference>
<dbReference type="Pfam" id="PF03061">
    <property type="entry name" value="4HBT"/>
    <property type="match status" value="1"/>
</dbReference>
<accession>A0A6L8W6T8</accession>
<protein>
    <submittedName>
        <fullName evidence="3">Hotdog fold thioesterase</fullName>
    </submittedName>
</protein>
<evidence type="ECO:0000256" key="1">
    <source>
        <dbReference type="ARBA" id="ARBA00022801"/>
    </source>
</evidence>
<dbReference type="PANTHER" id="PTHR43240">
    <property type="entry name" value="1,4-DIHYDROXY-2-NAPHTHOYL-COA THIOESTERASE 1"/>
    <property type="match status" value="1"/>
</dbReference>
<reference evidence="3 4" key="1">
    <citation type="submission" date="2019-12" db="EMBL/GenBank/DDBJ databases">
        <title>Snethiella sp. nov. sp. isolated from sea sand.</title>
        <authorList>
            <person name="Kim J."/>
            <person name="Jeong S.E."/>
            <person name="Jung H.S."/>
            <person name="Jeon C.O."/>
        </authorList>
    </citation>
    <scope>NUCLEOTIDE SEQUENCE [LARGE SCALE GENOMIC DNA]</scope>
    <source>
        <strain evidence="3 4">DP05</strain>
    </source>
</reference>
<dbReference type="EMBL" id="WTUW01000002">
    <property type="protein sequence ID" value="MZR30845.1"/>
    <property type="molecule type" value="Genomic_DNA"/>
</dbReference>
<name>A0A6L8W6T8_9PROT</name>
<dbReference type="PANTHER" id="PTHR43240:SF8">
    <property type="entry name" value="PHENYLACETIC ACID DEGRADATION-RELATED PROTEIN"/>
    <property type="match status" value="1"/>
</dbReference>
<dbReference type="InterPro" id="IPR003736">
    <property type="entry name" value="PAAI_dom"/>
</dbReference>
<keyword evidence="4" id="KW-1185">Reference proteome</keyword>
<feature type="domain" description="Thioesterase" evidence="2">
    <location>
        <begin position="47"/>
        <end position="122"/>
    </location>
</feature>
<dbReference type="NCBIfam" id="TIGR00369">
    <property type="entry name" value="unchar_dom_1"/>
    <property type="match status" value="1"/>
</dbReference>
<sequence>MTKTELTQYLHDRMPLCATLGMKAEKMSPEEVVLTLDWTPTLCTSAGILHGGVIMALADSAGGAAAFANLPEGATGTSTIESKTNFLGAVREGTITATAKPLHIGRSTIVIETEVRNDAGKLVGKITQTQTVLRPRN</sequence>
<dbReference type="InterPro" id="IPR029069">
    <property type="entry name" value="HotDog_dom_sf"/>
</dbReference>
<evidence type="ECO:0000313" key="4">
    <source>
        <dbReference type="Proteomes" id="UP000476030"/>
    </source>
</evidence>
<evidence type="ECO:0000259" key="2">
    <source>
        <dbReference type="Pfam" id="PF03061"/>
    </source>
</evidence>
<evidence type="ECO:0000313" key="3">
    <source>
        <dbReference type="EMBL" id="MZR30845.1"/>
    </source>
</evidence>
<gene>
    <name evidence="3" type="ORF">GQE98_09385</name>
</gene>
<keyword evidence="1" id="KW-0378">Hydrolase</keyword>
<organism evidence="3 4">
    <name type="scientific">Sneathiella litorea</name>
    <dbReference type="NCBI Taxonomy" id="2606216"/>
    <lineage>
        <taxon>Bacteria</taxon>
        <taxon>Pseudomonadati</taxon>
        <taxon>Pseudomonadota</taxon>
        <taxon>Alphaproteobacteria</taxon>
        <taxon>Sneathiellales</taxon>
        <taxon>Sneathiellaceae</taxon>
        <taxon>Sneathiella</taxon>
    </lineage>
</organism>
<dbReference type="InterPro" id="IPR006683">
    <property type="entry name" value="Thioestr_dom"/>
</dbReference>
<dbReference type="Gene3D" id="3.10.129.10">
    <property type="entry name" value="Hotdog Thioesterase"/>
    <property type="match status" value="1"/>
</dbReference>
<dbReference type="CDD" id="cd03443">
    <property type="entry name" value="PaaI_thioesterase"/>
    <property type="match status" value="1"/>
</dbReference>
<dbReference type="GO" id="GO:0005829">
    <property type="term" value="C:cytosol"/>
    <property type="evidence" value="ECO:0007669"/>
    <property type="project" value="TreeGrafter"/>
</dbReference>
<comment type="caution">
    <text evidence="3">The sequence shown here is derived from an EMBL/GenBank/DDBJ whole genome shotgun (WGS) entry which is preliminary data.</text>
</comment>
<proteinExistence type="predicted"/>
<dbReference type="Proteomes" id="UP000476030">
    <property type="component" value="Unassembled WGS sequence"/>
</dbReference>
<dbReference type="AlphaFoldDB" id="A0A6L8W6T8"/>
<dbReference type="RefSeq" id="WP_161315392.1">
    <property type="nucleotide sequence ID" value="NZ_WTUW01000002.1"/>
</dbReference>
<dbReference type="GO" id="GO:0061522">
    <property type="term" value="F:1,4-dihydroxy-2-naphthoyl-CoA thioesterase activity"/>
    <property type="evidence" value="ECO:0007669"/>
    <property type="project" value="TreeGrafter"/>
</dbReference>